<reference evidence="3 5" key="2">
    <citation type="submission" date="2023-10" db="EMBL/GenBank/DDBJ databases">
        <title>To unveil natural product biosynthetic capacity in Pseudoalteromonas.</title>
        <authorList>
            <person name="Wang J."/>
        </authorList>
    </citation>
    <scope>NUCLEOTIDE SEQUENCE [LARGE SCALE GENOMIC DNA]</scope>
    <source>
        <strain evidence="3 5">DSM 15914</strain>
    </source>
</reference>
<dbReference type="RefSeq" id="WP_193521698.1">
    <property type="nucleotide sequence ID" value="NZ_CBCSDF010000004.1"/>
</dbReference>
<dbReference type="InterPro" id="IPR036249">
    <property type="entry name" value="Thioredoxin-like_sf"/>
</dbReference>
<dbReference type="GO" id="GO:0016740">
    <property type="term" value="F:transferase activity"/>
    <property type="evidence" value="ECO:0007669"/>
    <property type="project" value="UniProtKB-KW"/>
</dbReference>
<evidence type="ECO:0000313" key="5">
    <source>
        <dbReference type="Proteomes" id="UP001304419"/>
    </source>
</evidence>
<dbReference type="SUPFAM" id="SSF52833">
    <property type="entry name" value="Thioredoxin-like"/>
    <property type="match status" value="1"/>
</dbReference>
<evidence type="ECO:0000259" key="1">
    <source>
        <dbReference type="PROSITE" id="PS50404"/>
    </source>
</evidence>
<dbReference type="Proteomes" id="UP001304419">
    <property type="component" value="Chromosome 2"/>
</dbReference>
<sequence>MKLMIGTESTWSLRALLCASILDIKLDIELIDLASCDDKAKLANVSPTKQVPVLLVEGHVIADSLAIAEFFNDLSEGGLLPQDPYERAQARSLVAEMHAGFTALRCELPFSFTPNTSINLSDAAKRELKRVETLFAAAHSPFMFAKPTMVDAFYAVLAYRLFSYGIQLAQPATEYQNELVAWFEAHSVLHLVHP</sequence>
<dbReference type="PANTHER" id="PTHR43968">
    <property type="match status" value="1"/>
</dbReference>
<dbReference type="GO" id="GO:0005737">
    <property type="term" value="C:cytoplasm"/>
    <property type="evidence" value="ECO:0007669"/>
    <property type="project" value="TreeGrafter"/>
</dbReference>
<dbReference type="Gene3D" id="3.40.30.10">
    <property type="entry name" value="Glutaredoxin"/>
    <property type="match status" value="1"/>
</dbReference>
<dbReference type="PROSITE" id="PS50404">
    <property type="entry name" value="GST_NTER"/>
    <property type="match status" value="1"/>
</dbReference>
<evidence type="ECO:0000313" key="3">
    <source>
        <dbReference type="EMBL" id="WOX30723.1"/>
    </source>
</evidence>
<protein>
    <submittedName>
        <fullName evidence="2 3">Glutathione S-transferase</fullName>
    </submittedName>
</protein>
<evidence type="ECO:0000313" key="4">
    <source>
        <dbReference type="Proteomes" id="UP000646877"/>
    </source>
</evidence>
<dbReference type="InterPro" id="IPR004045">
    <property type="entry name" value="Glutathione_S-Trfase_N"/>
</dbReference>
<accession>A0A8I2KPJ7</accession>
<evidence type="ECO:0000313" key="2">
    <source>
        <dbReference type="EMBL" id="NLR21038.1"/>
    </source>
</evidence>
<gene>
    <name evidence="2" type="ORF">F9Y85_06855</name>
    <name evidence="3" type="ORF">R5H13_22865</name>
</gene>
<dbReference type="EMBL" id="WEIA01000003">
    <property type="protein sequence ID" value="NLR21038.1"/>
    <property type="molecule type" value="Genomic_DNA"/>
</dbReference>
<dbReference type="Gene3D" id="1.20.1050.10">
    <property type="match status" value="1"/>
</dbReference>
<dbReference type="AlphaFoldDB" id="A0A8I2KPJ7"/>
<reference evidence="2" key="1">
    <citation type="submission" date="2019-10" db="EMBL/GenBank/DDBJ databases">
        <authorList>
            <person name="Paulsen S."/>
        </authorList>
    </citation>
    <scope>NUCLEOTIDE SEQUENCE</scope>
    <source>
        <strain evidence="2">LMG 19692</strain>
    </source>
</reference>
<dbReference type="Pfam" id="PF13409">
    <property type="entry name" value="GST_N_2"/>
    <property type="match status" value="1"/>
</dbReference>
<dbReference type="EMBL" id="CP137579">
    <property type="protein sequence ID" value="WOX30723.1"/>
    <property type="molecule type" value="Genomic_DNA"/>
</dbReference>
<feature type="domain" description="GST N-terminal" evidence="1">
    <location>
        <begin position="1"/>
        <end position="79"/>
    </location>
</feature>
<keyword evidence="2" id="KW-0808">Transferase</keyword>
<dbReference type="Proteomes" id="UP000646877">
    <property type="component" value="Unassembled WGS sequence"/>
</dbReference>
<proteinExistence type="predicted"/>
<dbReference type="InterPro" id="IPR036282">
    <property type="entry name" value="Glutathione-S-Trfase_C_sf"/>
</dbReference>
<name>A0A8I2KPJ7_9GAMM</name>
<organism evidence="2 4">
    <name type="scientific">Pseudoalteromonas maricaloris</name>
    <dbReference type="NCBI Taxonomy" id="184924"/>
    <lineage>
        <taxon>Bacteria</taxon>
        <taxon>Pseudomonadati</taxon>
        <taxon>Pseudomonadota</taxon>
        <taxon>Gammaproteobacteria</taxon>
        <taxon>Alteromonadales</taxon>
        <taxon>Pseudoalteromonadaceae</taxon>
        <taxon>Pseudoalteromonas</taxon>
    </lineage>
</organism>
<dbReference type="InterPro" id="IPR050983">
    <property type="entry name" value="GST_Omega/HSP26"/>
</dbReference>
<dbReference type="PANTHER" id="PTHR43968:SF6">
    <property type="entry name" value="GLUTATHIONE S-TRANSFERASE OMEGA"/>
    <property type="match status" value="1"/>
</dbReference>
<dbReference type="SUPFAM" id="SSF47616">
    <property type="entry name" value="GST C-terminal domain-like"/>
    <property type="match status" value="1"/>
</dbReference>
<keyword evidence="5" id="KW-1185">Reference proteome</keyword>